<dbReference type="Proteomes" id="UP001281761">
    <property type="component" value="Unassembled WGS sequence"/>
</dbReference>
<keyword evidence="1" id="KW-0175">Coiled coil</keyword>
<feature type="coiled-coil region" evidence="1">
    <location>
        <begin position="13"/>
        <end position="172"/>
    </location>
</feature>
<evidence type="ECO:0000313" key="4">
    <source>
        <dbReference type="Proteomes" id="UP001281761"/>
    </source>
</evidence>
<comment type="caution">
    <text evidence="3">The sequence shown here is derived from an EMBL/GenBank/DDBJ whole genome shotgun (WGS) entry which is preliminary data.</text>
</comment>
<evidence type="ECO:0000313" key="3">
    <source>
        <dbReference type="EMBL" id="KAK2940286.1"/>
    </source>
</evidence>
<feature type="region of interest" description="Disordered" evidence="2">
    <location>
        <begin position="184"/>
        <end position="308"/>
    </location>
</feature>
<feature type="compositionally biased region" description="Polar residues" evidence="2">
    <location>
        <begin position="461"/>
        <end position="474"/>
    </location>
</feature>
<accession>A0ABQ9WP95</accession>
<protein>
    <submittedName>
        <fullName evidence="3">Uncharacterized protein</fullName>
    </submittedName>
</protein>
<reference evidence="3 4" key="1">
    <citation type="journal article" date="2022" name="bioRxiv">
        <title>Genomics of Preaxostyla Flagellates Illuminates Evolutionary Transitions and the Path Towards Mitochondrial Loss.</title>
        <authorList>
            <person name="Novak L.V.F."/>
            <person name="Treitli S.C."/>
            <person name="Pyrih J."/>
            <person name="Halakuc P."/>
            <person name="Pipaliya S.V."/>
            <person name="Vacek V."/>
            <person name="Brzon O."/>
            <person name="Soukal P."/>
            <person name="Eme L."/>
            <person name="Dacks J.B."/>
            <person name="Karnkowska A."/>
            <person name="Elias M."/>
            <person name="Hampl V."/>
        </authorList>
    </citation>
    <scope>NUCLEOTIDE SEQUENCE [LARGE SCALE GENOMIC DNA]</scope>
    <source>
        <strain evidence="3">NAU3</strain>
        <tissue evidence="3">Gut</tissue>
    </source>
</reference>
<feature type="compositionally biased region" description="Basic and acidic residues" evidence="2">
    <location>
        <begin position="254"/>
        <end position="277"/>
    </location>
</feature>
<dbReference type="EMBL" id="JARBJD010000698">
    <property type="protein sequence ID" value="KAK2940286.1"/>
    <property type="molecule type" value="Genomic_DNA"/>
</dbReference>
<feature type="compositionally biased region" description="Polar residues" evidence="2">
    <location>
        <begin position="290"/>
        <end position="299"/>
    </location>
</feature>
<evidence type="ECO:0000256" key="2">
    <source>
        <dbReference type="SAM" id="MobiDB-lite"/>
    </source>
</evidence>
<name>A0ABQ9WP95_9EUKA</name>
<gene>
    <name evidence="3" type="ORF">BLNAU_24797</name>
</gene>
<sequence>MTTRMLLTPQTENAVLQARIDELKSEIENNKQTQRREIEQKFEALHAVNMHFSEISRTKEKFLHDAEKEVEEVFEEANLQSNAETRQLEVDHETVRVYLERLQAMERTLDEKLKELKKRRSRRGRMWRIELEERKHALLLRLSATDHVEDEIRNVQAKIDSLNARLREERGIWCMESKEPAQHFSALPPLGDGSAFGDGQERYLSRGSAGEGWEEDDEDETRSPLSVHLSPKSASSQPDSARRRLCRRRLSGRSGREARRGDRAELGESGAHAEGKDGSAANARKKDSRVVSTATSRPASRNERESDAQLVVLRRMERMKEMEDRMRALRMQRGRDLEARIEAAEEEADRDCEQNRSDGNTEQKRSGESEDDRVILQMKERNRAEWDLGRRNLRSLDIRKEEAKEEAKRRKEERERREAGTKTAGGERGGAKNGSRNAKEEGDGDSRKAADEEPMEAGDQKSPTRGKSPWTSLSTILRTLDPPALPFVFKLG</sequence>
<organism evidence="3 4">
    <name type="scientific">Blattamonas nauphoetae</name>
    <dbReference type="NCBI Taxonomy" id="2049346"/>
    <lineage>
        <taxon>Eukaryota</taxon>
        <taxon>Metamonada</taxon>
        <taxon>Preaxostyla</taxon>
        <taxon>Oxymonadida</taxon>
        <taxon>Blattamonas</taxon>
    </lineage>
</organism>
<feature type="compositionally biased region" description="Basic and acidic residues" evidence="2">
    <location>
        <begin position="437"/>
        <end position="451"/>
    </location>
</feature>
<proteinExistence type="predicted"/>
<feature type="region of interest" description="Disordered" evidence="2">
    <location>
        <begin position="340"/>
        <end position="474"/>
    </location>
</feature>
<keyword evidence="4" id="KW-1185">Reference proteome</keyword>
<evidence type="ECO:0000256" key="1">
    <source>
        <dbReference type="SAM" id="Coils"/>
    </source>
</evidence>
<feature type="compositionally biased region" description="Basic and acidic residues" evidence="2">
    <location>
        <begin position="351"/>
        <end position="420"/>
    </location>
</feature>